<name>A0A0C2G5V9_9BILA</name>
<keyword evidence="10" id="KW-1185">Reference proteome</keyword>
<evidence type="ECO:0000256" key="7">
    <source>
        <dbReference type="ARBA" id="ARBA00023204"/>
    </source>
</evidence>
<dbReference type="GO" id="GO:0003690">
    <property type="term" value="F:double-stranded DNA binding"/>
    <property type="evidence" value="ECO:0007669"/>
    <property type="project" value="TreeGrafter"/>
</dbReference>
<dbReference type="GO" id="GO:0006281">
    <property type="term" value="P:DNA repair"/>
    <property type="evidence" value="ECO:0007669"/>
    <property type="project" value="UniProtKB-KW"/>
</dbReference>
<dbReference type="PANTHER" id="PTHR12415:SF0">
    <property type="entry name" value="TYROSYL-DNA PHOSPHODIESTERASE 1"/>
    <property type="match status" value="1"/>
</dbReference>
<proteinExistence type="inferred from homology"/>
<dbReference type="GO" id="GO:0005634">
    <property type="term" value="C:nucleus"/>
    <property type="evidence" value="ECO:0007669"/>
    <property type="project" value="UniProtKB-SubCell"/>
</dbReference>
<keyword evidence="6" id="KW-0269">Exonuclease</keyword>
<dbReference type="OrthoDB" id="47785at2759"/>
<feature type="non-terminal residue" evidence="9">
    <location>
        <position position="1"/>
    </location>
</feature>
<evidence type="ECO:0000256" key="1">
    <source>
        <dbReference type="ARBA" id="ARBA00004123"/>
    </source>
</evidence>
<dbReference type="Pfam" id="PF06087">
    <property type="entry name" value="Tyr-DNA_phospho"/>
    <property type="match status" value="1"/>
</dbReference>
<dbReference type="GO" id="GO:0003697">
    <property type="term" value="F:single-stranded DNA binding"/>
    <property type="evidence" value="ECO:0007669"/>
    <property type="project" value="TreeGrafter"/>
</dbReference>
<keyword evidence="3" id="KW-0540">Nuclease</keyword>
<dbReference type="Proteomes" id="UP000054047">
    <property type="component" value="Unassembled WGS sequence"/>
</dbReference>
<dbReference type="Gene3D" id="3.30.870.10">
    <property type="entry name" value="Endonuclease Chain A"/>
    <property type="match status" value="2"/>
</dbReference>
<dbReference type="GO" id="GO:0004527">
    <property type="term" value="F:exonuclease activity"/>
    <property type="evidence" value="ECO:0007669"/>
    <property type="project" value="UniProtKB-KW"/>
</dbReference>
<protein>
    <submittedName>
        <fullName evidence="9">Uncharacterized protein</fullName>
    </submittedName>
</protein>
<dbReference type="PANTHER" id="PTHR12415">
    <property type="entry name" value="TYROSYL-DNA PHOSPHODIESTERASE 1"/>
    <property type="match status" value="1"/>
</dbReference>
<dbReference type="GO" id="GO:0017005">
    <property type="term" value="F:3'-tyrosyl-DNA phosphodiesterase activity"/>
    <property type="evidence" value="ECO:0007669"/>
    <property type="project" value="TreeGrafter"/>
</dbReference>
<evidence type="ECO:0000313" key="9">
    <source>
        <dbReference type="EMBL" id="KIH52451.1"/>
    </source>
</evidence>
<keyword evidence="5" id="KW-0378">Hydrolase</keyword>
<gene>
    <name evidence="9" type="ORF">ANCDUO_17448</name>
</gene>
<evidence type="ECO:0000256" key="4">
    <source>
        <dbReference type="ARBA" id="ARBA00022763"/>
    </source>
</evidence>
<evidence type="ECO:0000256" key="5">
    <source>
        <dbReference type="ARBA" id="ARBA00022801"/>
    </source>
</evidence>
<keyword evidence="4" id="KW-0227">DNA damage</keyword>
<sequence length="110" mass="12475">VSTQSEFAKDLCDYLSEYRLSDITYWIDRIKNCDLSGISDRLVFSVPGYHQASRMNKFGHSSLSRLLQDRPPKQDSRRCEAHMVPGINIKAAAVAEGDHVQMEKRSKGSE</sequence>
<dbReference type="SUPFAM" id="SSF56024">
    <property type="entry name" value="Phospholipase D/nuclease"/>
    <property type="match status" value="1"/>
</dbReference>
<evidence type="ECO:0000256" key="8">
    <source>
        <dbReference type="ARBA" id="ARBA00023242"/>
    </source>
</evidence>
<evidence type="ECO:0000313" key="10">
    <source>
        <dbReference type="Proteomes" id="UP000054047"/>
    </source>
</evidence>
<keyword evidence="8" id="KW-0539">Nucleus</keyword>
<evidence type="ECO:0000256" key="2">
    <source>
        <dbReference type="ARBA" id="ARBA00010205"/>
    </source>
</evidence>
<reference evidence="9 10" key="1">
    <citation type="submission" date="2013-12" db="EMBL/GenBank/DDBJ databases">
        <title>Draft genome of the parsitic nematode Ancylostoma duodenale.</title>
        <authorList>
            <person name="Mitreva M."/>
        </authorList>
    </citation>
    <scope>NUCLEOTIDE SEQUENCE [LARGE SCALE GENOMIC DNA]</scope>
    <source>
        <strain evidence="9 10">Zhejiang</strain>
    </source>
</reference>
<organism evidence="9 10">
    <name type="scientific">Ancylostoma duodenale</name>
    <dbReference type="NCBI Taxonomy" id="51022"/>
    <lineage>
        <taxon>Eukaryota</taxon>
        <taxon>Metazoa</taxon>
        <taxon>Ecdysozoa</taxon>
        <taxon>Nematoda</taxon>
        <taxon>Chromadorea</taxon>
        <taxon>Rhabditida</taxon>
        <taxon>Rhabditina</taxon>
        <taxon>Rhabditomorpha</taxon>
        <taxon>Strongyloidea</taxon>
        <taxon>Ancylostomatidae</taxon>
        <taxon>Ancylostomatinae</taxon>
        <taxon>Ancylostoma</taxon>
    </lineage>
</organism>
<dbReference type="InterPro" id="IPR010347">
    <property type="entry name" value="Tdp1"/>
</dbReference>
<evidence type="ECO:0000256" key="3">
    <source>
        <dbReference type="ARBA" id="ARBA00022722"/>
    </source>
</evidence>
<evidence type="ECO:0000256" key="6">
    <source>
        <dbReference type="ARBA" id="ARBA00022839"/>
    </source>
</evidence>
<dbReference type="AlphaFoldDB" id="A0A0C2G5V9"/>
<comment type="similarity">
    <text evidence="2">Belongs to the tyrosyl-DNA phosphodiesterase family.</text>
</comment>
<keyword evidence="7" id="KW-0234">DNA repair</keyword>
<accession>A0A0C2G5V9</accession>
<comment type="subcellular location">
    <subcellularLocation>
        <location evidence="1">Nucleus</location>
    </subcellularLocation>
</comment>
<dbReference type="EMBL" id="KN743615">
    <property type="protein sequence ID" value="KIH52451.1"/>
    <property type="molecule type" value="Genomic_DNA"/>
</dbReference>